<feature type="region of interest" description="Disordered" evidence="8">
    <location>
        <begin position="1"/>
        <end position="21"/>
    </location>
</feature>
<feature type="domain" description="ABC transporter" evidence="10">
    <location>
        <begin position="288"/>
        <end position="518"/>
    </location>
</feature>
<dbReference type="InterPro" id="IPR047651">
    <property type="entry name" value="ABC2_perm_RbbA"/>
</dbReference>
<evidence type="ECO:0000313" key="12">
    <source>
        <dbReference type="EMBL" id="MBB3810586.1"/>
    </source>
</evidence>
<evidence type="ECO:0000256" key="7">
    <source>
        <dbReference type="ARBA" id="ARBA00023136"/>
    </source>
</evidence>
<feature type="transmembrane region" description="Helical" evidence="9">
    <location>
        <begin position="783"/>
        <end position="806"/>
    </location>
</feature>
<feature type="transmembrane region" description="Helical" evidence="9">
    <location>
        <begin position="813"/>
        <end position="834"/>
    </location>
</feature>
<dbReference type="GO" id="GO:0016887">
    <property type="term" value="F:ATP hydrolysis activity"/>
    <property type="evidence" value="ECO:0007669"/>
    <property type="project" value="InterPro"/>
</dbReference>
<sequence length="926" mass="100762">MTDASPGNTSTKPEASPAARSPVARLAGVTINYGKTCALASIDLDIPSGIVVGLIGPDGVGKSTLLSLVAGARHIQQGRVEVLGGDMADSVHRDRTCPRIAYMPQGLGKNLYPTLSVEENLQFFARLFGQGADERRQRIDHLTRSTGLHPFLDRPAGKLSGGMKQKLGLCCALIHDPDFLILDEPTTGVDPLARAQFWDLVDQIRAGRPGMSVIVATAYMDEAQRFDWLVAMDDGHVLATGTPQELLERTGSTNLEDAFIRLLPEDKTQGYASVEIPPLDGDENDIAIEAQNLTMRFGDFTAVDNVSFRIRRGEIFGFLGSNGCGKSTTMKMLTGLLPATEGQAWLFGKEVDPKDIDTRRRVGYMSQAFSLYSELTVHQNLVLHAQLFHVPADEVDARVNEMVERFGLGDVLESLPDSIPLGMRQRLSLAVAMVHKPDLLILDEPTSGVDPVARDGFWRLLVELSRRDRVTIFISTHFMNEAARCDRMSMMHAGKVLDSDAPARLVEKRGAASLEEAFIGYLVEAGGDTAASDGETAAALPDTQPHSAAAHRWFSPQRLLSYSWREALELQRDPVRATLALAGSLILMFVMGFGITLDVEDLRFAVLDRDQSSLSRNYALDLAGSHYFIEQPPISDYDDLDRRMRSGELALAVEIPAGFGRDLMRGRTVEIGAWIDGSMPTRAETVRGYVEGIHQHWLNQQASRQADAPAVAYATIQSRYRYNPDIESIKAMVPAVIPMLLLMLPAMLTALSVVREKELGSIINLYVTPVTRAEFLLGKQLPYVGLAMVNFLCMSLLAVTVFGVPVTGSFPTLLLATALFCIISTGMGLLASTVTSSQTAAMFFAMVGTLLPAGQFAGLTNPVSSLEGAGRMIGEIYPATYMFSISRGVFSKALTMSDLHGAIWPLVIAIPVILGAAILFLKKQES</sequence>
<feature type="transmembrane region" description="Helical" evidence="9">
    <location>
        <begin position="902"/>
        <end position="921"/>
    </location>
</feature>
<dbReference type="SMART" id="SM00382">
    <property type="entry name" value="AAA"/>
    <property type="match status" value="2"/>
</dbReference>
<comment type="subcellular location">
    <subcellularLocation>
        <location evidence="1">Membrane</location>
        <topology evidence="1">Multi-pass membrane protein</topology>
    </subcellularLocation>
</comment>
<keyword evidence="5" id="KW-0067">ATP-binding</keyword>
<evidence type="ECO:0000256" key="3">
    <source>
        <dbReference type="ARBA" id="ARBA00022692"/>
    </source>
</evidence>
<dbReference type="GO" id="GO:0016020">
    <property type="term" value="C:membrane"/>
    <property type="evidence" value="ECO:0007669"/>
    <property type="project" value="UniProtKB-SubCell"/>
</dbReference>
<keyword evidence="7 9" id="KW-0472">Membrane</keyword>
<comment type="caution">
    <text evidence="12">The sequence shown here is derived from an EMBL/GenBank/DDBJ whole genome shotgun (WGS) entry which is preliminary data.</text>
</comment>
<evidence type="ECO:0000256" key="2">
    <source>
        <dbReference type="ARBA" id="ARBA00005417"/>
    </source>
</evidence>
<evidence type="ECO:0000256" key="8">
    <source>
        <dbReference type="SAM" id="MobiDB-lite"/>
    </source>
</evidence>
<dbReference type="CDD" id="cd03230">
    <property type="entry name" value="ABC_DR_subfamily_A"/>
    <property type="match status" value="2"/>
</dbReference>
<dbReference type="SUPFAM" id="SSF52540">
    <property type="entry name" value="P-loop containing nucleoside triphosphate hydrolases"/>
    <property type="match status" value="2"/>
</dbReference>
<dbReference type="Proteomes" id="UP000537592">
    <property type="component" value="Unassembled WGS sequence"/>
</dbReference>
<dbReference type="InterPro" id="IPR003439">
    <property type="entry name" value="ABC_transporter-like_ATP-bd"/>
</dbReference>
<dbReference type="Pfam" id="PF00005">
    <property type="entry name" value="ABC_tran"/>
    <property type="match status" value="2"/>
</dbReference>
<dbReference type="GO" id="GO:0140359">
    <property type="term" value="F:ABC-type transporter activity"/>
    <property type="evidence" value="ECO:0007669"/>
    <property type="project" value="InterPro"/>
</dbReference>
<gene>
    <name evidence="12" type="ORF">FHS81_002688</name>
</gene>
<organism evidence="12 13">
    <name type="scientific">Pseudochelatococcus contaminans</name>
    <dbReference type="NCBI Taxonomy" id="1538103"/>
    <lineage>
        <taxon>Bacteria</taxon>
        <taxon>Pseudomonadati</taxon>
        <taxon>Pseudomonadota</taxon>
        <taxon>Alphaproteobacteria</taxon>
        <taxon>Hyphomicrobiales</taxon>
        <taxon>Chelatococcaceae</taxon>
        <taxon>Pseudochelatococcus</taxon>
    </lineage>
</organism>
<evidence type="ECO:0000256" key="1">
    <source>
        <dbReference type="ARBA" id="ARBA00004141"/>
    </source>
</evidence>
<evidence type="ECO:0000256" key="6">
    <source>
        <dbReference type="ARBA" id="ARBA00022989"/>
    </source>
</evidence>
<keyword evidence="3 9" id="KW-0812">Transmembrane</keyword>
<reference evidence="12 13" key="1">
    <citation type="submission" date="2020-08" db="EMBL/GenBank/DDBJ databases">
        <title>Genomic Encyclopedia of Type Strains, Phase IV (KMG-IV): sequencing the most valuable type-strain genomes for metagenomic binning, comparative biology and taxonomic classification.</title>
        <authorList>
            <person name="Goeker M."/>
        </authorList>
    </citation>
    <scope>NUCLEOTIDE SEQUENCE [LARGE SCALE GENOMIC DNA]</scope>
    <source>
        <strain evidence="12 13">DSM 28760</strain>
    </source>
</reference>
<feature type="transmembrane region" description="Helical" evidence="9">
    <location>
        <begin position="840"/>
        <end position="860"/>
    </location>
</feature>
<dbReference type="Gene3D" id="3.40.1710.10">
    <property type="entry name" value="abc type-2 transporter like domain"/>
    <property type="match status" value="1"/>
</dbReference>
<keyword evidence="4" id="KW-0547">Nucleotide-binding</keyword>
<dbReference type="NCBIfam" id="NF033858">
    <property type="entry name" value="ABC2_perm_RbbA"/>
    <property type="match status" value="1"/>
</dbReference>
<feature type="compositionally biased region" description="Polar residues" evidence="8">
    <location>
        <begin position="1"/>
        <end position="13"/>
    </location>
</feature>
<evidence type="ECO:0000259" key="11">
    <source>
        <dbReference type="PROSITE" id="PS51012"/>
    </source>
</evidence>
<dbReference type="EMBL" id="JACICC010000007">
    <property type="protein sequence ID" value="MBB3810586.1"/>
    <property type="molecule type" value="Genomic_DNA"/>
</dbReference>
<name>A0A7W5Z6U9_9HYPH</name>
<dbReference type="PROSITE" id="PS51012">
    <property type="entry name" value="ABC_TM2"/>
    <property type="match status" value="1"/>
</dbReference>
<feature type="transmembrane region" description="Helical" evidence="9">
    <location>
        <begin position="731"/>
        <end position="754"/>
    </location>
</feature>
<evidence type="ECO:0000259" key="10">
    <source>
        <dbReference type="PROSITE" id="PS50893"/>
    </source>
</evidence>
<dbReference type="GO" id="GO:0005524">
    <property type="term" value="F:ATP binding"/>
    <property type="evidence" value="ECO:0007669"/>
    <property type="project" value="UniProtKB-KW"/>
</dbReference>
<dbReference type="PROSITE" id="PS50893">
    <property type="entry name" value="ABC_TRANSPORTER_2"/>
    <property type="match status" value="2"/>
</dbReference>
<dbReference type="RefSeq" id="WP_183753694.1">
    <property type="nucleotide sequence ID" value="NZ_JACICC010000007.1"/>
</dbReference>
<dbReference type="PROSITE" id="PS00211">
    <property type="entry name" value="ABC_TRANSPORTER_1"/>
    <property type="match status" value="1"/>
</dbReference>
<protein>
    <submittedName>
        <fullName evidence="12">Ribosome-dependent ATPase</fullName>
    </submittedName>
</protein>
<dbReference type="InterPro" id="IPR047817">
    <property type="entry name" value="ABC2_TM_bact-type"/>
</dbReference>
<evidence type="ECO:0000256" key="9">
    <source>
        <dbReference type="SAM" id="Phobius"/>
    </source>
</evidence>
<dbReference type="AlphaFoldDB" id="A0A7W5Z6U9"/>
<feature type="domain" description="ABC transporter" evidence="10">
    <location>
        <begin position="24"/>
        <end position="259"/>
    </location>
</feature>
<evidence type="ECO:0000256" key="4">
    <source>
        <dbReference type="ARBA" id="ARBA00022741"/>
    </source>
</evidence>
<dbReference type="InterPro" id="IPR013525">
    <property type="entry name" value="ABC2_TM"/>
</dbReference>
<dbReference type="InterPro" id="IPR003593">
    <property type="entry name" value="AAA+_ATPase"/>
</dbReference>
<keyword evidence="6 9" id="KW-1133">Transmembrane helix</keyword>
<dbReference type="InterPro" id="IPR027417">
    <property type="entry name" value="P-loop_NTPase"/>
</dbReference>
<dbReference type="Pfam" id="PF12698">
    <property type="entry name" value="ABC2_membrane_3"/>
    <property type="match status" value="1"/>
</dbReference>
<dbReference type="PANTHER" id="PTHR43038">
    <property type="entry name" value="ATP-BINDING CASSETTE, SUB-FAMILY H, MEMBER 1"/>
    <property type="match status" value="1"/>
</dbReference>
<comment type="similarity">
    <text evidence="2">Belongs to the ABC transporter superfamily.</text>
</comment>
<accession>A0A7W5Z6U9</accession>
<feature type="domain" description="ABC transmembrane type-2" evidence="11">
    <location>
        <begin position="687"/>
        <end position="924"/>
    </location>
</feature>
<dbReference type="Gene3D" id="3.40.50.300">
    <property type="entry name" value="P-loop containing nucleotide triphosphate hydrolases"/>
    <property type="match status" value="2"/>
</dbReference>
<proteinExistence type="inferred from homology"/>
<dbReference type="PANTHER" id="PTHR43038:SF4">
    <property type="entry name" value="RIBOSOME-ASSOCIATED ATPASE"/>
    <property type="match status" value="1"/>
</dbReference>
<evidence type="ECO:0000256" key="5">
    <source>
        <dbReference type="ARBA" id="ARBA00022840"/>
    </source>
</evidence>
<keyword evidence="13" id="KW-1185">Reference proteome</keyword>
<evidence type="ECO:0000313" key="13">
    <source>
        <dbReference type="Proteomes" id="UP000537592"/>
    </source>
</evidence>
<dbReference type="InterPro" id="IPR017871">
    <property type="entry name" value="ABC_transporter-like_CS"/>
</dbReference>